<reference evidence="1 2" key="1">
    <citation type="submission" date="2022-09" db="EMBL/GenBank/DDBJ databases">
        <title>Chelativorans salina sp. nov., a novel slightly halophilic bacterium isolated from a saline lake sediment enrichment.</title>
        <authorList>
            <person name="Gao L."/>
            <person name="Fang B.-Z."/>
            <person name="Li W.-J."/>
        </authorList>
    </citation>
    <scope>NUCLEOTIDE SEQUENCE [LARGE SCALE GENOMIC DNA]</scope>
    <source>
        <strain evidence="1 2">EGI FJ00035</strain>
    </source>
</reference>
<proteinExistence type="predicted"/>
<comment type="caution">
    <text evidence="1">The sequence shown here is derived from an EMBL/GenBank/DDBJ whole genome shotgun (WGS) entry which is preliminary data.</text>
</comment>
<organism evidence="1 2">
    <name type="scientific">Chelativorans salis</name>
    <dbReference type="NCBI Taxonomy" id="2978478"/>
    <lineage>
        <taxon>Bacteria</taxon>
        <taxon>Pseudomonadati</taxon>
        <taxon>Pseudomonadota</taxon>
        <taxon>Alphaproteobacteria</taxon>
        <taxon>Hyphomicrobiales</taxon>
        <taxon>Phyllobacteriaceae</taxon>
        <taxon>Chelativorans</taxon>
    </lineage>
</organism>
<gene>
    <name evidence="1" type="ORF">N5A92_25240</name>
</gene>
<dbReference type="RefSeq" id="WP_260907227.1">
    <property type="nucleotide sequence ID" value="NZ_JAOCZP010000013.1"/>
</dbReference>
<keyword evidence="2" id="KW-1185">Reference proteome</keyword>
<name>A0ABT2LUW4_9HYPH</name>
<sequence>MTDNSAQLVKVTVGQMGEGIGLDAVCVSSLALSISLPAGQGITPTVH</sequence>
<evidence type="ECO:0000313" key="1">
    <source>
        <dbReference type="EMBL" id="MCT7378323.1"/>
    </source>
</evidence>
<protein>
    <submittedName>
        <fullName evidence="1">Uncharacterized protein</fullName>
    </submittedName>
</protein>
<dbReference type="Proteomes" id="UP001320831">
    <property type="component" value="Unassembled WGS sequence"/>
</dbReference>
<accession>A0ABT2LUW4</accession>
<evidence type="ECO:0000313" key="2">
    <source>
        <dbReference type="Proteomes" id="UP001320831"/>
    </source>
</evidence>
<dbReference type="EMBL" id="JAOCZP010000013">
    <property type="protein sequence ID" value="MCT7378323.1"/>
    <property type="molecule type" value="Genomic_DNA"/>
</dbReference>